<feature type="compositionally biased region" description="Low complexity" evidence="7">
    <location>
        <begin position="101"/>
        <end position="110"/>
    </location>
</feature>
<protein>
    <submittedName>
        <fullName evidence="9">Vang-like protein 1</fullName>
    </submittedName>
</protein>
<sequence length="699" mass="77187">MMDVMGRGGHRRRDNQASIHRGRASRSGRNDRGFSQTFLASPHLCISSTGDARLRDYSLTVLHVAGTWLRSMWLLERLSGVAARLHSNPLSSLPSTAATVPLSLSPNSPRASPPPPPCSSGRPPGQNGAVMDTESTHSGYSYHSSRSGRSNRHGYVHWSGLSDCLSACRRERHKASSSKDSSRSERSVVINPPDTPSHNSPVQNGEPLPGEPVPSEPDQGDDAQDDNWGETTTAVTGTSELSLSQEEVVGLGKSPEDRVRTCRRYFPLLLGLAVGLLVLTTPLAFLLLPVALWPERLQACGAACEGLFLSISFKLLILLVAVWALFLRPSRAGLPRVCAYRGFLATLTLLLTMSYWLFYGVRILDPQDEDYHGIAQFAVSLVDSLLFVHYLAVVLLELRQLQSCFSVCVMRSTDGETRHYNLGRLSIQRAALSVLEFYYRDFPLHNPALLSASKQRTAKQLAGLKVYDVDGAGPGSTAGAQPANSSQSRAMVAAAAKRKDSAHNELYYEEADHDRRVRKRRARLVVAVEEAFTHVRRTKKEDERATPADIMEVREAALAIFPSMARALQKYLRTTRRQHCHSMDSIQKHLAFCLVNNMSPKVSCTSAGFYRSEAFLEAYLSPGPTLQYAPERWMADQWTLVSEASVTGGVKDGTEFLLRCLDFSLAVTVKSIPYLRVTEEFVDPKSHKFTLLLQSETSV</sequence>
<keyword evidence="5 8" id="KW-0472">Membrane</keyword>
<evidence type="ECO:0000256" key="4">
    <source>
        <dbReference type="ARBA" id="ARBA00022989"/>
    </source>
</evidence>
<evidence type="ECO:0000256" key="6">
    <source>
        <dbReference type="ARBA" id="ARBA00025718"/>
    </source>
</evidence>
<reference evidence="9" key="1">
    <citation type="journal article" date="2023" name="Front. Mar. Sci.">
        <title>A new Merluccius polli reference genome to investigate the effects of global change in West African waters.</title>
        <authorList>
            <person name="Mateo J.L."/>
            <person name="Blanco-Fernandez C."/>
            <person name="Garcia-Vazquez E."/>
            <person name="Machado-Schiaffino G."/>
        </authorList>
    </citation>
    <scope>NUCLEOTIDE SEQUENCE</scope>
    <source>
        <strain evidence="9">C29</strain>
        <tissue evidence="9">Fin</tissue>
    </source>
</reference>
<feature type="compositionally biased region" description="Acidic residues" evidence="7">
    <location>
        <begin position="218"/>
        <end position="228"/>
    </location>
</feature>
<evidence type="ECO:0000256" key="2">
    <source>
        <dbReference type="ARBA" id="ARBA00022475"/>
    </source>
</evidence>
<evidence type="ECO:0000256" key="5">
    <source>
        <dbReference type="ARBA" id="ARBA00023136"/>
    </source>
</evidence>
<evidence type="ECO:0000256" key="7">
    <source>
        <dbReference type="SAM" id="MobiDB-lite"/>
    </source>
</evidence>
<feature type="transmembrane region" description="Helical" evidence="8">
    <location>
        <begin position="265"/>
        <end position="287"/>
    </location>
</feature>
<evidence type="ECO:0000313" key="10">
    <source>
        <dbReference type="Proteomes" id="UP001174136"/>
    </source>
</evidence>
<dbReference type="Proteomes" id="UP001174136">
    <property type="component" value="Unassembled WGS sequence"/>
</dbReference>
<feature type="region of interest" description="Disordered" evidence="7">
    <location>
        <begin position="1"/>
        <end position="34"/>
    </location>
</feature>
<feature type="region of interest" description="Disordered" evidence="7">
    <location>
        <begin position="174"/>
        <end position="241"/>
    </location>
</feature>
<keyword evidence="4 8" id="KW-1133">Transmembrane helix</keyword>
<comment type="subcellular location">
    <subcellularLocation>
        <location evidence="1">Cell membrane</location>
        <topology evidence="1">Multi-pass membrane protein</topology>
    </subcellularLocation>
</comment>
<evidence type="ECO:0000256" key="8">
    <source>
        <dbReference type="SAM" id="Phobius"/>
    </source>
</evidence>
<accession>A0AA47P1N7</accession>
<feature type="region of interest" description="Disordered" evidence="7">
    <location>
        <begin position="101"/>
        <end position="151"/>
    </location>
</feature>
<feature type="transmembrane region" description="Helical" evidence="8">
    <location>
        <begin position="338"/>
        <end position="359"/>
    </location>
</feature>
<feature type="compositionally biased region" description="Polar residues" evidence="7">
    <location>
        <begin position="229"/>
        <end position="241"/>
    </location>
</feature>
<keyword evidence="2" id="KW-1003">Cell membrane</keyword>
<comment type="similarity">
    <text evidence="6">Belongs to the Vang family.</text>
</comment>
<dbReference type="AlphaFoldDB" id="A0AA47P1N7"/>
<keyword evidence="10" id="KW-1185">Reference proteome</keyword>
<gene>
    <name evidence="9" type="primary">Vangl1_0</name>
    <name evidence="9" type="ORF">N1851_015960</name>
</gene>
<organism evidence="9 10">
    <name type="scientific">Merluccius polli</name>
    <name type="common">Benguela hake</name>
    <name type="synonym">Merluccius cadenati</name>
    <dbReference type="NCBI Taxonomy" id="89951"/>
    <lineage>
        <taxon>Eukaryota</taxon>
        <taxon>Metazoa</taxon>
        <taxon>Chordata</taxon>
        <taxon>Craniata</taxon>
        <taxon>Vertebrata</taxon>
        <taxon>Euteleostomi</taxon>
        <taxon>Actinopterygii</taxon>
        <taxon>Neopterygii</taxon>
        <taxon>Teleostei</taxon>
        <taxon>Neoteleostei</taxon>
        <taxon>Acanthomorphata</taxon>
        <taxon>Zeiogadaria</taxon>
        <taxon>Gadariae</taxon>
        <taxon>Gadiformes</taxon>
        <taxon>Gadoidei</taxon>
        <taxon>Merlucciidae</taxon>
        <taxon>Merluccius</taxon>
    </lineage>
</organism>
<comment type="caution">
    <text evidence="9">The sequence shown here is derived from an EMBL/GenBank/DDBJ whole genome shotgun (WGS) entry which is preliminary data.</text>
</comment>
<feature type="compositionally biased region" description="Low complexity" evidence="7">
    <location>
        <begin position="137"/>
        <end position="148"/>
    </location>
</feature>
<name>A0AA47P1N7_MERPO</name>
<feature type="transmembrane region" description="Helical" evidence="8">
    <location>
        <begin position="307"/>
        <end position="326"/>
    </location>
</feature>
<dbReference type="Pfam" id="PF06638">
    <property type="entry name" value="Strabismus"/>
    <property type="match status" value="1"/>
</dbReference>
<evidence type="ECO:0000313" key="9">
    <source>
        <dbReference type="EMBL" id="KAK0145145.1"/>
    </source>
</evidence>
<evidence type="ECO:0000256" key="1">
    <source>
        <dbReference type="ARBA" id="ARBA00004651"/>
    </source>
</evidence>
<dbReference type="GO" id="GO:0005886">
    <property type="term" value="C:plasma membrane"/>
    <property type="evidence" value="ECO:0007669"/>
    <property type="project" value="UniProtKB-SubCell"/>
</dbReference>
<proteinExistence type="inferred from homology"/>
<dbReference type="InterPro" id="IPR009539">
    <property type="entry name" value="VANGL"/>
</dbReference>
<dbReference type="PANTHER" id="PTHR20886">
    <property type="entry name" value="VANG-LIKE PROTEIN"/>
    <property type="match status" value="1"/>
</dbReference>
<feature type="transmembrane region" description="Helical" evidence="8">
    <location>
        <begin position="371"/>
        <end position="396"/>
    </location>
</feature>
<dbReference type="EMBL" id="JAOPHQ010002881">
    <property type="protein sequence ID" value="KAK0145145.1"/>
    <property type="molecule type" value="Genomic_DNA"/>
</dbReference>
<evidence type="ECO:0000256" key="3">
    <source>
        <dbReference type="ARBA" id="ARBA00022692"/>
    </source>
</evidence>
<keyword evidence="3 8" id="KW-0812">Transmembrane</keyword>